<dbReference type="AlphaFoldDB" id="A0A8D8HB04"/>
<name>A0A8D8HB04_CULPI</name>
<organism evidence="1">
    <name type="scientific">Culex pipiens</name>
    <name type="common">House mosquito</name>
    <dbReference type="NCBI Taxonomy" id="7175"/>
    <lineage>
        <taxon>Eukaryota</taxon>
        <taxon>Metazoa</taxon>
        <taxon>Ecdysozoa</taxon>
        <taxon>Arthropoda</taxon>
        <taxon>Hexapoda</taxon>
        <taxon>Insecta</taxon>
        <taxon>Pterygota</taxon>
        <taxon>Neoptera</taxon>
        <taxon>Endopterygota</taxon>
        <taxon>Diptera</taxon>
        <taxon>Nematocera</taxon>
        <taxon>Culicoidea</taxon>
        <taxon>Culicidae</taxon>
        <taxon>Culicinae</taxon>
        <taxon>Culicini</taxon>
        <taxon>Culex</taxon>
        <taxon>Culex</taxon>
    </lineage>
</organism>
<protein>
    <submittedName>
        <fullName evidence="1">(northern house mosquito) hypothetical protein</fullName>
    </submittedName>
</protein>
<dbReference type="EMBL" id="HBUE01205242">
    <property type="protein sequence ID" value="CAG6531635.1"/>
    <property type="molecule type" value="Transcribed_RNA"/>
</dbReference>
<sequence>MFTNNYYLQNNKLNLYFCSCFGWFNPAGAISQVGLSSQLHFGRNGRRSVKLILKTLNTVSSSVQVRMAEATPYEITVVGAGGSFRSKSRHTTATGTRSAAVGSTVGCQGKVVVVALLLRRQVLVL</sequence>
<reference evidence="1" key="1">
    <citation type="submission" date="2021-05" db="EMBL/GenBank/DDBJ databases">
        <authorList>
            <person name="Alioto T."/>
            <person name="Alioto T."/>
            <person name="Gomez Garrido J."/>
        </authorList>
    </citation>
    <scope>NUCLEOTIDE SEQUENCE</scope>
</reference>
<accession>A0A8D8HB04</accession>
<evidence type="ECO:0000313" key="1">
    <source>
        <dbReference type="EMBL" id="CAG6531635.1"/>
    </source>
</evidence>
<proteinExistence type="predicted"/>
<dbReference type="EMBL" id="HBUE01311511">
    <property type="protein sequence ID" value="CAG6583496.1"/>
    <property type="molecule type" value="Transcribed_RNA"/>
</dbReference>